<proteinExistence type="predicted"/>
<name>A0A5J4KWK9_9ZZZZ</name>
<dbReference type="PANTHER" id="PTHR33490:SF3">
    <property type="entry name" value="CONSERVED INTEGRAL MEMBRANE PROTEIN"/>
    <property type="match status" value="1"/>
</dbReference>
<accession>A0A5J4KWK9</accession>
<protein>
    <submittedName>
        <fullName evidence="2">Transglutaminase</fullName>
    </submittedName>
</protein>
<reference evidence="2" key="1">
    <citation type="submission" date="2019-10" db="EMBL/GenBank/DDBJ databases">
        <title>Metagenomic sequencing of thiosulfate-disproportionating enrichment culture.</title>
        <authorList>
            <person name="Umezawa K."/>
            <person name="Kojima H."/>
            <person name="Fukui M."/>
        </authorList>
    </citation>
    <scope>NUCLEOTIDE SEQUENCE</scope>
    <source>
        <strain evidence="2">45J</strain>
    </source>
</reference>
<dbReference type="Gene3D" id="3.10.620.30">
    <property type="match status" value="1"/>
</dbReference>
<gene>
    <name evidence="2" type="ORF">A45J_0070</name>
</gene>
<dbReference type="Pfam" id="PF01841">
    <property type="entry name" value="Transglut_core"/>
    <property type="match status" value="1"/>
</dbReference>
<dbReference type="SMART" id="SM00460">
    <property type="entry name" value="TGc"/>
    <property type="match status" value="1"/>
</dbReference>
<evidence type="ECO:0000313" key="2">
    <source>
        <dbReference type="EMBL" id="GER92355.1"/>
    </source>
</evidence>
<dbReference type="AlphaFoldDB" id="A0A5J4KWK9"/>
<dbReference type="InterPro" id="IPR038765">
    <property type="entry name" value="Papain-like_cys_pep_sf"/>
</dbReference>
<comment type="caution">
    <text evidence="2">The sequence shown here is derived from an EMBL/GenBank/DDBJ whole genome shotgun (WGS) entry which is preliminary data.</text>
</comment>
<dbReference type="InterPro" id="IPR002931">
    <property type="entry name" value="Transglutaminase-like"/>
</dbReference>
<dbReference type="PANTHER" id="PTHR33490">
    <property type="entry name" value="BLR5614 PROTEIN-RELATED"/>
    <property type="match status" value="1"/>
</dbReference>
<evidence type="ECO:0000259" key="1">
    <source>
        <dbReference type="SMART" id="SM00460"/>
    </source>
</evidence>
<feature type="domain" description="Transglutaminase-like" evidence="1">
    <location>
        <begin position="201"/>
        <end position="277"/>
    </location>
</feature>
<dbReference type="EMBL" id="BLAB01000001">
    <property type="protein sequence ID" value="GER92355.1"/>
    <property type="molecule type" value="Genomic_DNA"/>
</dbReference>
<organism evidence="2">
    <name type="scientific">hot springs metagenome</name>
    <dbReference type="NCBI Taxonomy" id="433727"/>
    <lineage>
        <taxon>unclassified sequences</taxon>
        <taxon>metagenomes</taxon>
        <taxon>ecological metagenomes</taxon>
    </lineage>
</organism>
<dbReference type="SUPFAM" id="SSF54001">
    <property type="entry name" value="Cysteine proteinases"/>
    <property type="match status" value="1"/>
</dbReference>
<sequence length="542" mass="61500">MKKFSCYLLHILFPLLLCNLAYAKTVILEGKLNSRISVNQQIDFSIDKPLSVLTFKFAIPSEFNNKSVSQKTHGLSIKFSQQPVKIEDAADEFGNRFKVVTWNNLQNDVRVNITFETNIKSELSAMESKALFPLNSVPTGELLYLKSTELVQSNHPDIVSLSKKLTSGAATEYEAVTAILNYVIDNVKYTYNPPRYDALYTLKTKSGNCQNFAHLSMALLRAVGIPSRIVGGISLKQSWKIPVGNNNFLVQSMGQGGHAWIEVYFPDLGWLSYDPQQSKQFTSSRHIKQTHGLDSDDINDTWKAAPYLPDYKETVDAKFLDDAISLQLKSSERSPRSYFLSNNLFVKVPLVEKPKLPPVERPKLPPGKVIEFGNMEFPSLVDIYHVVGDKGVKILDKETAEYVTSKYVYAQAFEIDERLRINTISLAMRKFGGDGTIYIDLVSDEGGRPSLKGMRSAILPLESINKRSGYYWIDFSFLDDVILEKGRYWIVLRHSGEAIMNWFYIPGNPYGDSDDTRSTLKGYKWEDIQNYDFVFKIKANRL</sequence>